<gene>
    <name evidence="1" type="ORF">TWF730_006160</name>
</gene>
<dbReference type="Proteomes" id="UP001373714">
    <property type="component" value="Unassembled WGS sequence"/>
</dbReference>
<name>A0AAV9TW56_9PEZI</name>
<reference evidence="1 2" key="1">
    <citation type="submission" date="2019-10" db="EMBL/GenBank/DDBJ databases">
        <authorList>
            <person name="Palmer J.M."/>
        </authorList>
    </citation>
    <scope>NUCLEOTIDE SEQUENCE [LARGE SCALE GENOMIC DNA]</scope>
    <source>
        <strain evidence="1 2">TWF730</strain>
    </source>
</reference>
<organism evidence="1 2">
    <name type="scientific">Orbilia blumenaviensis</name>
    <dbReference type="NCBI Taxonomy" id="1796055"/>
    <lineage>
        <taxon>Eukaryota</taxon>
        <taxon>Fungi</taxon>
        <taxon>Dikarya</taxon>
        <taxon>Ascomycota</taxon>
        <taxon>Pezizomycotina</taxon>
        <taxon>Orbiliomycetes</taxon>
        <taxon>Orbiliales</taxon>
        <taxon>Orbiliaceae</taxon>
        <taxon>Orbilia</taxon>
    </lineage>
</organism>
<evidence type="ECO:0000313" key="2">
    <source>
        <dbReference type="Proteomes" id="UP001373714"/>
    </source>
</evidence>
<evidence type="ECO:0000313" key="1">
    <source>
        <dbReference type="EMBL" id="KAK6329613.1"/>
    </source>
</evidence>
<comment type="caution">
    <text evidence="1">The sequence shown here is derived from an EMBL/GenBank/DDBJ whole genome shotgun (WGS) entry which is preliminary data.</text>
</comment>
<sequence length="71" mass="7472">MSTPQNSSLVKHYAPSGLSVGSTKADCRYAKNRAMATGCGYGTNVEAVEKNEVLDPSQVAKTLGEGRNLVI</sequence>
<accession>A0AAV9TW56</accession>
<keyword evidence="2" id="KW-1185">Reference proteome</keyword>
<protein>
    <submittedName>
        <fullName evidence="1">Uncharacterized protein</fullName>
    </submittedName>
</protein>
<dbReference type="EMBL" id="JAVHNS010000022">
    <property type="protein sequence ID" value="KAK6329613.1"/>
    <property type="molecule type" value="Genomic_DNA"/>
</dbReference>
<dbReference type="AlphaFoldDB" id="A0AAV9TW56"/>
<proteinExistence type="predicted"/>